<evidence type="ECO:0000313" key="2">
    <source>
        <dbReference type="EMBL" id="MQA21981.1"/>
    </source>
</evidence>
<keyword evidence="1" id="KW-0472">Membrane</keyword>
<dbReference type="EMBL" id="WHUF01000005">
    <property type="protein sequence ID" value="MQA21981.1"/>
    <property type="molecule type" value="Genomic_DNA"/>
</dbReference>
<accession>A0A843SIL7</accession>
<keyword evidence="1" id="KW-1133">Transmembrane helix</keyword>
<comment type="caution">
    <text evidence="2">The sequence shown here is derived from an EMBL/GenBank/DDBJ whole genome shotgun (WGS) entry which is preliminary data.</text>
</comment>
<keyword evidence="1" id="KW-0812">Transmembrane</keyword>
<evidence type="ECO:0000256" key="1">
    <source>
        <dbReference type="SAM" id="Phobius"/>
    </source>
</evidence>
<gene>
    <name evidence="2" type="ORF">GEV01_20935</name>
</gene>
<protein>
    <submittedName>
        <fullName evidence="2">Uncharacterized protein</fullName>
    </submittedName>
</protein>
<sequence length="77" mass="8673">MFDVIVSVLAVLGCVFMRAWLIVLGLLCMHALRLVDYLYPATVPLWLTLSLAGVLLVMLIHHVFKQSRRRDADPPIA</sequence>
<dbReference type="AlphaFoldDB" id="A0A843SIL7"/>
<proteinExistence type="predicted"/>
<reference evidence="2 3" key="1">
    <citation type="submission" date="2019-10" db="EMBL/GenBank/DDBJ databases">
        <title>Two novel species isolated from a subtropical stream in China.</title>
        <authorList>
            <person name="Lu H."/>
        </authorList>
    </citation>
    <scope>NUCLEOTIDE SEQUENCE [LARGE SCALE GENOMIC DNA]</scope>
    <source>
        <strain evidence="2 3">FT103W</strain>
    </source>
</reference>
<name>A0A843SIL7_9BURK</name>
<feature type="transmembrane region" description="Helical" evidence="1">
    <location>
        <begin position="38"/>
        <end position="60"/>
    </location>
</feature>
<dbReference type="Proteomes" id="UP000444318">
    <property type="component" value="Unassembled WGS sequence"/>
</dbReference>
<keyword evidence="3" id="KW-1185">Reference proteome</keyword>
<feature type="transmembrane region" description="Helical" evidence="1">
    <location>
        <begin position="7"/>
        <end position="32"/>
    </location>
</feature>
<evidence type="ECO:0000313" key="3">
    <source>
        <dbReference type="Proteomes" id="UP000444318"/>
    </source>
</evidence>
<organism evidence="2 3">
    <name type="scientific">Rugamonas rivuli</name>
    <dbReference type="NCBI Taxonomy" id="2743358"/>
    <lineage>
        <taxon>Bacteria</taxon>
        <taxon>Pseudomonadati</taxon>
        <taxon>Pseudomonadota</taxon>
        <taxon>Betaproteobacteria</taxon>
        <taxon>Burkholderiales</taxon>
        <taxon>Oxalobacteraceae</taxon>
        <taxon>Telluria group</taxon>
        <taxon>Rugamonas</taxon>
    </lineage>
</organism>
<dbReference type="RefSeq" id="WP_152807456.1">
    <property type="nucleotide sequence ID" value="NZ_WHUF01000005.1"/>
</dbReference>